<evidence type="ECO:0000313" key="3">
    <source>
        <dbReference type="EMBL" id="CAL1292300.1"/>
    </source>
</evidence>
<dbReference type="Proteomes" id="UP001497382">
    <property type="component" value="Unassembled WGS sequence"/>
</dbReference>
<gene>
    <name evidence="3" type="ORF">LARSCL_LOCUS17582</name>
</gene>
<name>A0AAV2B7S4_9ARAC</name>
<keyword evidence="4" id="KW-1185">Reference proteome</keyword>
<keyword evidence="2" id="KW-0732">Signal</keyword>
<evidence type="ECO:0000256" key="2">
    <source>
        <dbReference type="SAM" id="SignalP"/>
    </source>
</evidence>
<organism evidence="3 4">
    <name type="scientific">Larinioides sclopetarius</name>
    <dbReference type="NCBI Taxonomy" id="280406"/>
    <lineage>
        <taxon>Eukaryota</taxon>
        <taxon>Metazoa</taxon>
        <taxon>Ecdysozoa</taxon>
        <taxon>Arthropoda</taxon>
        <taxon>Chelicerata</taxon>
        <taxon>Arachnida</taxon>
        <taxon>Araneae</taxon>
        <taxon>Araneomorphae</taxon>
        <taxon>Entelegynae</taxon>
        <taxon>Araneoidea</taxon>
        <taxon>Araneidae</taxon>
        <taxon>Larinioides</taxon>
    </lineage>
</organism>
<dbReference type="AlphaFoldDB" id="A0AAV2B7S4"/>
<feature type="chain" id="PRO_5043909417" evidence="2">
    <location>
        <begin position="17"/>
        <end position="154"/>
    </location>
</feature>
<reference evidence="3 4" key="1">
    <citation type="submission" date="2024-04" db="EMBL/GenBank/DDBJ databases">
        <authorList>
            <person name="Rising A."/>
            <person name="Reimegard J."/>
            <person name="Sonavane S."/>
            <person name="Akerstrom W."/>
            <person name="Nylinder S."/>
            <person name="Hedman E."/>
            <person name="Kallberg Y."/>
        </authorList>
    </citation>
    <scope>NUCLEOTIDE SEQUENCE [LARGE SCALE GENOMIC DNA]</scope>
</reference>
<sequence>MMIALVLVLIVALAKAKDANGPDGLGEPGGPGGPPGPHGGPFEDGGPRGPGGKHGPPPPMSILELFPACENIAQAMRETHKEMMHNNQIGPRSCQKSDDFRACWRRGIEAVRCAISEKPSEDCMDQISTFIKGDVCNSATTENLPFNDDLGTSN</sequence>
<comment type="caution">
    <text evidence="3">The sequence shown here is derived from an EMBL/GenBank/DDBJ whole genome shotgun (WGS) entry which is preliminary data.</text>
</comment>
<accession>A0AAV2B7S4</accession>
<evidence type="ECO:0000313" key="4">
    <source>
        <dbReference type="Proteomes" id="UP001497382"/>
    </source>
</evidence>
<protein>
    <submittedName>
        <fullName evidence="3">Uncharacterized protein</fullName>
    </submittedName>
</protein>
<feature type="region of interest" description="Disordered" evidence="1">
    <location>
        <begin position="21"/>
        <end position="62"/>
    </location>
</feature>
<evidence type="ECO:0000256" key="1">
    <source>
        <dbReference type="SAM" id="MobiDB-lite"/>
    </source>
</evidence>
<feature type="signal peptide" evidence="2">
    <location>
        <begin position="1"/>
        <end position="16"/>
    </location>
</feature>
<dbReference type="EMBL" id="CAXIEN010000303">
    <property type="protein sequence ID" value="CAL1292300.1"/>
    <property type="molecule type" value="Genomic_DNA"/>
</dbReference>
<proteinExistence type="predicted"/>